<comment type="subcellular location">
    <subcellularLocation>
        <location evidence="1">Membrane</location>
    </subcellularLocation>
</comment>
<evidence type="ECO:0000256" key="2">
    <source>
        <dbReference type="ARBA" id="ARBA00022670"/>
    </source>
</evidence>
<dbReference type="InterPro" id="IPR013320">
    <property type="entry name" value="ConA-like_dom_sf"/>
</dbReference>
<feature type="domain" description="MAM" evidence="16">
    <location>
        <begin position="467"/>
        <end position="627"/>
    </location>
</feature>
<dbReference type="Proteomes" id="UP001519460">
    <property type="component" value="Unassembled WGS sequence"/>
</dbReference>
<keyword evidence="6 14" id="KW-0378">Hydrolase</keyword>
<dbReference type="PRINTS" id="PR00020">
    <property type="entry name" value="MAMDOMAIN"/>
</dbReference>
<comment type="caution">
    <text evidence="19">The sequence shown here is derived from an EMBL/GenBank/DDBJ whole genome shotgun (WGS) entry which is preliminary data.</text>
</comment>
<evidence type="ECO:0000256" key="9">
    <source>
        <dbReference type="ARBA" id="ARBA00023136"/>
    </source>
</evidence>
<keyword evidence="7 14" id="KW-0862">Zinc</keyword>
<feature type="non-terminal residue" evidence="19">
    <location>
        <position position="1"/>
    </location>
</feature>
<keyword evidence="3 14" id="KW-0479">Metal-binding</keyword>
<evidence type="ECO:0000256" key="11">
    <source>
        <dbReference type="ARBA" id="ARBA00023157"/>
    </source>
</evidence>
<keyword evidence="11 13" id="KW-1015">Disulfide bond</keyword>
<dbReference type="Gene3D" id="2.10.70.10">
    <property type="entry name" value="Complement Module, domain 1"/>
    <property type="match status" value="1"/>
</dbReference>
<dbReference type="InterPro" id="IPR024079">
    <property type="entry name" value="MetalloPept_cat_dom_sf"/>
</dbReference>
<dbReference type="FunFam" id="3.40.390.10:FF:000015">
    <property type="entry name" value="Meprin A subunit"/>
    <property type="match status" value="1"/>
</dbReference>
<dbReference type="GO" id="GO:0008270">
    <property type="term" value="F:zinc ion binding"/>
    <property type="evidence" value="ECO:0007669"/>
    <property type="project" value="UniProtKB-UniRule"/>
</dbReference>
<dbReference type="Pfam" id="PF00629">
    <property type="entry name" value="MAM"/>
    <property type="match status" value="3"/>
</dbReference>
<dbReference type="PANTHER" id="PTHR23282:SF142">
    <property type="entry name" value="MAM DOMAIN-CONTAINING PROTEIN"/>
    <property type="match status" value="1"/>
</dbReference>
<feature type="binding site" evidence="14">
    <location>
        <position position="121"/>
    </location>
    <ligand>
        <name>Zn(2+)</name>
        <dbReference type="ChEBI" id="CHEBI:29105"/>
        <note>catalytic</note>
    </ligand>
</feature>
<accession>A0ABD0KC33</accession>
<evidence type="ECO:0000256" key="5">
    <source>
        <dbReference type="ARBA" id="ARBA00022737"/>
    </source>
</evidence>
<evidence type="ECO:0000256" key="8">
    <source>
        <dbReference type="ARBA" id="ARBA00023049"/>
    </source>
</evidence>
<dbReference type="SUPFAM" id="SSF49899">
    <property type="entry name" value="Concanavalin A-like lectins/glucanases"/>
    <property type="match status" value="3"/>
</dbReference>
<dbReference type="SUPFAM" id="SSF55486">
    <property type="entry name" value="Metalloproteases ('zincins'), catalytic domain"/>
    <property type="match status" value="1"/>
</dbReference>
<evidence type="ECO:0000259" key="18">
    <source>
        <dbReference type="PROSITE" id="PS51864"/>
    </source>
</evidence>
<comment type="caution">
    <text evidence="13">Lacks conserved residue(s) required for the propagation of feature annotation.</text>
</comment>
<sequence>DAQFNPEENIGVREYLSEGDIRISRRRNAVRDFYQTWINRTVPYTMEKLSDHERQLVMDAIWEIQNTSCVRFIERTTQIDYITIVKHEGCSSSVGRRGGQQKVILGEGCYVRGVILHELMHALGFWHEHSRPDRDDYIAIVWENIALEHRSNFDKYDTSEIDTLDTVYDYGSIMHYKNNTFAIDRSHVTINATQPIPPGVEMGQRIQLSPTDITKLKRLYRCNITHCADPGIPKNGVRTGSDFGISKTINYSCSAGYTLYGSRGRYCMDNGQWTGNLPSCLPNPPALPGKSGLHYCDFDGQTMCGWTQDSQDDRDWTLNTRSTPSNGTGPVEDHTMGSAEGWYIYLETSSPVSDGNKARLNSPDFDFGPTTTCLAFYYSMNGKNMGALKAYQRMPNNENFTLFYIAGDQGAGWHLATVVTETTSPLKITFEAEAGTGYASDIAVDDVVVGPCDSLMALDKDAVAETLRCNFDADMCDWTEDFVHDVFNWTRTSGRTPTLHTGPDCDPVNCASGKYLYIESSAPRRLHDTARIMTPLLHGDGGRCLLFYYSMNGADIGTLSVHVLRMDGVQFLLWSKTGHQSDSWRYAKIDFDAPRYYKLVFEGEVGANYRGDVAIDNVEVMVGECSDVVRYDCTFENNMCSWENRADDQRDWTRGRGNTPTPYTGPSGDHGTGAGHYLYVESSRVRPGDKARLMSAVISGQFPGYCLQVWYHMYGADMGALRLLTRTVSTGQEQEIWTISRNQGNVWHRKSVFVTSPRQDFRVIFEAVMLGEPSGKGDVAIDDVSIHAGQCES</sequence>
<dbReference type="InterPro" id="IPR000998">
    <property type="entry name" value="MAM_dom"/>
</dbReference>
<dbReference type="InterPro" id="IPR000436">
    <property type="entry name" value="Sushi_SCR_CCP_dom"/>
</dbReference>
<evidence type="ECO:0000256" key="4">
    <source>
        <dbReference type="ARBA" id="ARBA00022729"/>
    </source>
</evidence>
<feature type="binding site" evidence="14">
    <location>
        <position position="127"/>
    </location>
    <ligand>
        <name>Zn(2+)</name>
        <dbReference type="ChEBI" id="CHEBI:29105"/>
        <note>catalytic</note>
    </ligand>
</feature>
<dbReference type="SMART" id="SM00032">
    <property type="entry name" value="CCP"/>
    <property type="match status" value="1"/>
</dbReference>
<dbReference type="PROSITE" id="PS50060">
    <property type="entry name" value="MAM_2"/>
    <property type="match status" value="3"/>
</dbReference>
<dbReference type="Gene3D" id="2.60.120.200">
    <property type="match status" value="3"/>
</dbReference>
<reference evidence="19 20" key="1">
    <citation type="journal article" date="2023" name="Sci. Data">
        <title>Genome assembly of the Korean intertidal mud-creeper Batillaria attramentaria.</title>
        <authorList>
            <person name="Patra A.K."/>
            <person name="Ho P.T."/>
            <person name="Jun S."/>
            <person name="Lee S.J."/>
            <person name="Kim Y."/>
            <person name="Won Y.J."/>
        </authorList>
    </citation>
    <scope>NUCLEOTIDE SEQUENCE [LARGE SCALE GENOMIC DNA]</scope>
    <source>
        <strain evidence="19">Wonlab-2016</strain>
    </source>
</reference>
<evidence type="ECO:0000259" key="17">
    <source>
        <dbReference type="PROSITE" id="PS50923"/>
    </source>
</evidence>
<dbReference type="FunFam" id="2.10.70.10:FF:000011">
    <property type="entry name" value="CUB and sushi domain-containing protein 3 isoform A"/>
    <property type="match status" value="1"/>
</dbReference>
<keyword evidence="13" id="KW-0768">Sushi</keyword>
<feature type="active site" evidence="14">
    <location>
        <position position="118"/>
    </location>
</feature>
<feature type="domain" description="MAM" evidence="16">
    <location>
        <begin position="294"/>
        <end position="454"/>
    </location>
</feature>
<evidence type="ECO:0000256" key="7">
    <source>
        <dbReference type="ARBA" id="ARBA00022833"/>
    </source>
</evidence>
<feature type="domain" description="Sushi" evidence="17">
    <location>
        <begin position="225"/>
        <end position="282"/>
    </location>
</feature>
<evidence type="ECO:0000256" key="10">
    <source>
        <dbReference type="ARBA" id="ARBA00023145"/>
    </source>
</evidence>
<dbReference type="InterPro" id="IPR001506">
    <property type="entry name" value="Peptidase_M12A"/>
</dbReference>
<evidence type="ECO:0000313" key="19">
    <source>
        <dbReference type="EMBL" id="KAK7484706.1"/>
    </source>
</evidence>
<dbReference type="Pfam" id="PF00084">
    <property type="entry name" value="Sushi"/>
    <property type="match status" value="1"/>
</dbReference>
<dbReference type="PROSITE" id="PS50923">
    <property type="entry name" value="SUSHI"/>
    <property type="match status" value="1"/>
</dbReference>
<gene>
    <name evidence="19" type="ORF">BaRGS_00024114</name>
</gene>
<dbReference type="SMART" id="SM00137">
    <property type="entry name" value="MAM"/>
    <property type="match status" value="3"/>
</dbReference>
<feature type="domain" description="Peptidase M12A" evidence="18">
    <location>
        <begin position="28"/>
        <end position="223"/>
    </location>
</feature>
<dbReference type="Gene3D" id="3.40.390.10">
    <property type="entry name" value="Collagenase (Catalytic Domain)"/>
    <property type="match status" value="1"/>
</dbReference>
<evidence type="ECO:0000256" key="13">
    <source>
        <dbReference type="PROSITE-ProRule" id="PRU00302"/>
    </source>
</evidence>
<keyword evidence="9" id="KW-0472">Membrane</keyword>
<dbReference type="EMBL" id="JACVVK020000206">
    <property type="protein sequence ID" value="KAK7484706.1"/>
    <property type="molecule type" value="Genomic_DNA"/>
</dbReference>
<dbReference type="PANTHER" id="PTHR23282">
    <property type="entry name" value="APICAL ENDOSOMAL GLYCOPROTEIN PRECURSOR"/>
    <property type="match status" value="1"/>
</dbReference>
<dbReference type="GO" id="GO:0016020">
    <property type="term" value="C:membrane"/>
    <property type="evidence" value="ECO:0007669"/>
    <property type="project" value="UniProtKB-SubCell"/>
</dbReference>
<dbReference type="GO" id="GO:0006508">
    <property type="term" value="P:proteolysis"/>
    <property type="evidence" value="ECO:0007669"/>
    <property type="project" value="UniProtKB-KW"/>
</dbReference>
<dbReference type="SMART" id="SM00235">
    <property type="entry name" value="ZnMc"/>
    <property type="match status" value="1"/>
</dbReference>
<comment type="cofactor">
    <cofactor evidence="14 15">
        <name>Zn(2+)</name>
        <dbReference type="ChEBI" id="CHEBI:29105"/>
    </cofactor>
    <text evidence="14 15">Binds 1 zinc ion per subunit.</text>
</comment>
<keyword evidence="20" id="KW-1185">Reference proteome</keyword>
<dbReference type="AlphaFoldDB" id="A0ABD0KC33"/>
<dbReference type="EC" id="3.4.24.-" evidence="15"/>
<evidence type="ECO:0000256" key="1">
    <source>
        <dbReference type="ARBA" id="ARBA00004370"/>
    </source>
</evidence>
<proteinExistence type="predicted"/>
<feature type="domain" description="MAM" evidence="16">
    <location>
        <begin position="631"/>
        <end position="793"/>
    </location>
</feature>
<dbReference type="CDD" id="cd00033">
    <property type="entry name" value="CCP"/>
    <property type="match status" value="1"/>
</dbReference>
<dbReference type="PROSITE" id="PS00740">
    <property type="entry name" value="MAM_1"/>
    <property type="match status" value="1"/>
</dbReference>
<dbReference type="PRINTS" id="PR00480">
    <property type="entry name" value="ASTACIN"/>
</dbReference>
<keyword evidence="12" id="KW-0325">Glycoprotein</keyword>
<evidence type="ECO:0000256" key="15">
    <source>
        <dbReference type="RuleBase" id="RU361183"/>
    </source>
</evidence>
<evidence type="ECO:0000313" key="20">
    <source>
        <dbReference type="Proteomes" id="UP001519460"/>
    </source>
</evidence>
<dbReference type="Pfam" id="PF01400">
    <property type="entry name" value="Astacin"/>
    <property type="match status" value="1"/>
</dbReference>
<name>A0ABD0KC33_9CAEN</name>
<evidence type="ECO:0000256" key="3">
    <source>
        <dbReference type="ARBA" id="ARBA00022723"/>
    </source>
</evidence>
<keyword evidence="4" id="KW-0732">Signal</keyword>
<evidence type="ECO:0000256" key="14">
    <source>
        <dbReference type="PROSITE-ProRule" id="PRU01211"/>
    </source>
</evidence>
<dbReference type="GO" id="GO:0004222">
    <property type="term" value="F:metalloendopeptidase activity"/>
    <property type="evidence" value="ECO:0007669"/>
    <property type="project" value="UniProtKB-UniRule"/>
</dbReference>
<evidence type="ECO:0000256" key="12">
    <source>
        <dbReference type="ARBA" id="ARBA00023180"/>
    </source>
</evidence>
<feature type="disulfide bond" evidence="13">
    <location>
        <begin position="253"/>
        <end position="280"/>
    </location>
</feature>
<dbReference type="InterPro" id="IPR051560">
    <property type="entry name" value="MAM_domain-containing"/>
</dbReference>
<dbReference type="PROSITE" id="PS51864">
    <property type="entry name" value="ASTACIN"/>
    <property type="match status" value="1"/>
</dbReference>
<dbReference type="InterPro" id="IPR006026">
    <property type="entry name" value="Peptidase_Metallo"/>
</dbReference>
<feature type="binding site" evidence="14">
    <location>
        <position position="117"/>
    </location>
    <ligand>
        <name>Zn(2+)</name>
        <dbReference type="ChEBI" id="CHEBI:29105"/>
        <note>catalytic</note>
    </ligand>
</feature>
<dbReference type="SUPFAM" id="SSF57535">
    <property type="entry name" value="Complement control module/SCR domain"/>
    <property type="match status" value="1"/>
</dbReference>
<evidence type="ECO:0000256" key="6">
    <source>
        <dbReference type="ARBA" id="ARBA00022801"/>
    </source>
</evidence>
<protein>
    <recommendedName>
        <fullName evidence="15">Metalloendopeptidase</fullName>
        <ecNumber evidence="15">3.4.24.-</ecNumber>
    </recommendedName>
</protein>
<keyword evidence="8 14" id="KW-0482">Metalloprotease</keyword>
<dbReference type="InterPro" id="IPR034035">
    <property type="entry name" value="Astacin-like_dom"/>
</dbReference>
<dbReference type="CDD" id="cd06263">
    <property type="entry name" value="MAM"/>
    <property type="match status" value="3"/>
</dbReference>
<keyword evidence="10" id="KW-0865">Zymogen</keyword>
<evidence type="ECO:0000259" key="16">
    <source>
        <dbReference type="PROSITE" id="PS50060"/>
    </source>
</evidence>
<dbReference type="InterPro" id="IPR035976">
    <property type="entry name" value="Sushi/SCR/CCP_sf"/>
</dbReference>
<keyword evidence="5" id="KW-0677">Repeat</keyword>
<keyword evidence="2 14" id="KW-0645">Protease</keyword>
<dbReference type="CDD" id="cd04280">
    <property type="entry name" value="ZnMc_astacin_like"/>
    <property type="match status" value="1"/>
</dbReference>
<organism evidence="19 20">
    <name type="scientific">Batillaria attramentaria</name>
    <dbReference type="NCBI Taxonomy" id="370345"/>
    <lineage>
        <taxon>Eukaryota</taxon>
        <taxon>Metazoa</taxon>
        <taxon>Spiralia</taxon>
        <taxon>Lophotrochozoa</taxon>
        <taxon>Mollusca</taxon>
        <taxon>Gastropoda</taxon>
        <taxon>Caenogastropoda</taxon>
        <taxon>Sorbeoconcha</taxon>
        <taxon>Cerithioidea</taxon>
        <taxon>Batillariidae</taxon>
        <taxon>Batillaria</taxon>
    </lineage>
</organism>